<reference evidence="1" key="1">
    <citation type="submission" date="2022-01" db="EMBL/GenBank/DDBJ databases">
        <title>Colwellia maritima, isolated from seawater.</title>
        <authorList>
            <person name="Kristyanto S."/>
            <person name="Jung J."/>
            <person name="Jeon C.O."/>
        </authorList>
    </citation>
    <scope>NUCLEOTIDE SEQUENCE</scope>
    <source>
        <strain evidence="1">MSW7</strain>
    </source>
</reference>
<evidence type="ECO:0000313" key="2">
    <source>
        <dbReference type="Proteomes" id="UP001139646"/>
    </source>
</evidence>
<name>A0ABS9WYX8_9GAMM</name>
<dbReference type="RefSeq" id="WP_242283728.1">
    <property type="nucleotide sequence ID" value="NZ_JAKKSL010000001.1"/>
</dbReference>
<gene>
    <name evidence="1" type="ORF">L3081_04260</name>
</gene>
<dbReference type="Pfam" id="PF07277">
    <property type="entry name" value="SapC"/>
    <property type="match status" value="1"/>
</dbReference>
<dbReference type="Proteomes" id="UP001139646">
    <property type="component" value="Unassembled WGS sequence"/>
</dbReference>
<protein>
    <submittedName>
        <fullName evidence="1">SapC family protein</fullName>
    </submittedName>
</protein>
<accession>A0ABS9WYX8</accession>
<dbReference type="EMBL" id="JAKKSL010000001">
    <property type="protein sequence ID" value="MCI2282762.1"/>
    <property type="molecule type" value="Genomic_DNA"/>
</dbReference>
<proteinExistence type="predicted"/>
<keyword evidence="2" id="KW-1185">Reference proteome</keyword>
<organism evidence="1 2">
    <name type="scientific">Colwellia maritima</name>
    <dbReference type="NCBI Taxonomy" id="2912588"/>
    <lineage>
        <taxon>Bacteria</taxon>
        <taxon>Pseudomonadati</taxon>
        <taxon>Pseudomonadota</taxon>
        <taxon>Gammaproteobacteria</taxon>
        <taxon>Alteromonadales</taxon>
        <taxon>Colwelliaceae</taxon>
        <taxon>Colwellia</taxon>
    </lineage>
</organism>
<dbReference type="InterPro" id="IPR010836">
    <property type="entry name" value="SapC"/>
</dbReference>
<sequence length="244" mass="27458">MSNYIALDCVAHQNLKVRNQYGEVFGGNSNHALVFPTEFEALHREYPIFFRHNETSGYYAICILGFDKNENLFLENGHWAARSIPAMCMRGPFAIQLTDNENSLQTDADPIVMVDLDNTRINPDIGESIFQAHGGYTPYFKEILQAMRKIHVGNQSTESFFAILDKFKLIEPIEIKVDLAEKGTYNIADLFTISRERLAALSSDELHELNSLGLLEHCFSVVSSAGNMSHLVNMKMRCLVSSAS</sequence>
<evidence type="ECO:0000313" key="1">
    <source>
        <dbReference type="EMBL" id="MCI2282762.1"/>
    </source>
</evidence>
<comment type="caution">
    <text evidence="1">The sequence shown here is derived from an EMBL/GenBank/DDBJ whole genome shotgun (WGS) entry which is preliminary data.</text>
</comment>